<dbReference type="Proteomes" id="UP000239936">
    <property type="component" value="Unassembled WGS sequence"/>
</dbReference>
<comment type="caution">
    <text evidence="1">The sequence shown here is derived from an EMBL/GenBank/DDBJ whole genome shotgun (WGS) entry which is preliminary data.</text>
</comment>
<keyword evidence="2" id="KW-1185">Reference proteome</keyword>
<evidence type="ECO:0000313" key="1">
    <source>
        <dbReference type="EMBL" id="PQJ96799.1"/>
    </source>
</evidence>
<dbReference type="AlphaFoldDB" id="A0A2S7XSS3"/>
<dbReference type="Gene3D" id="1.20.120.450">
    <property type="entry name" value="dinb family like domain"/>
    <property type="match status" value="1"/>
</dbReference>
<dbReference type="InterPro" id="IPR034660">
    <property type="entry name" value="DinB/YfiT-like"/>
</dbReference>
<reference evidence="1 2" key="1">
    <citation type="submission" date="2018-01" db="EMBL/GenBank/DDBJ databases">
        <title>The complete genome sequence of Chromatium okenii LaCa, a purple sulfur bacterium with a turbulent life.</title>
        <authorList>
            <person name="Luedin S.M."/>
            <person name="Liechti N."/>
            <person name="Storelli N."/>
            <person name="Danza F."/>
            <person name="Wittwer M."/>
            <person name="Pothier J.F."/>
            <person name="Tonolla M.A."/>
        </authorList>
    </citation>
    <scope>NUCLEOTIDE SEQUENCE [LARGE SCALE GENOMIC DNA]</scope>
    <source>
        <strain evidence="1 2">LaCa</strain>
    </source>
</reference>
<evidence type="ECO:0000313" key="2">
    <source>
        <dbReference type="Proteomes" id="UP000239936"/>
    </source>
</evidence>
<sequence>MNSDLPPPPLALLPAHERHIADFGVRAYASVASPAAILRVFRTEAAQTLAISRRLNRAQGLQRVSIPRFPGIESESCHWSVYMTLDHLVMVNTAITALIHAICVDSAPGVEIELADVWPHEDAGADRIHALSAVVERYSRLIERLGPLRSRTRYPHPWFGALTARHWHALAAIHNRTHRIQIEKIVRRLKP</sequence>
<protein>
    <recommendedName>
        <fullName evidence="3">DinB-like domain-containing protein</fullName>
    </recommendedName>
</protein>
<organism evidence="1 2">
    <name type="scientific">Chromatium okenii</name>
    <dbReference type="NCBI Taxonomy" id="61644"/>
    <lineage>
        <taxon>Bacteria</taxon>
        <taxon>Pseudomonadati</taxon>
        <taxon>Pseudomonadota</taxon>
        <taxon>Gammaproteobacteria</taxon>
        <taxon>Chromatiales</taxon>
        <taxon>Chromatiaceae</taxon>
        <taxon>Chromatium</taxon>
    </lineage>
</organism>
<accession>A0A2S7XSS3</accession>
<proteinExistence type="predicted"/>
<dbReference type="RefSeq" id="WP_105073162.1">
    <property type="nucleotide sequence ID" value="NZ_JAFLKP010000012.1"/>
</dbReference>
<dbReference type="SUPFAM" id="SSF109854">
    <property type="entry name" value="DinB/YfiT-like putative metalloenzymes"/>
    <property type="match status" value="1"/>
</dbReference>
<gene>
    <name evidence="1" type="ORF">CXB77_05770</name>
</gene>
<dbReference type="OrthoDB" id="9181047at2"/>
<dbReference type="EMBL" id="PPGH01000030">
    <property type="protein sequence ID" value="PQJ96799.1"/>
    <property type="molecule type" value="Genomic_DNA"/>
</dbReference>
<name>A0A2S7XSS3_9GAMM</name>
<evidence type="ECO:0008006" key="3">
    <source>
        <dbReference type="Google" id="ProtNLM"/>
    </source>
</evidence>